<dbReference type="EnsemblMetazoa" id="GAUT039252-RA">
    <property type="protein sequence ID" value="GAUT039252-PA"/>
    <property type="gene ID" value="GAUT039252"/>
</dbReference>
<dbReference type="Proteomes" id="UP000078200">
    <property type="component" value="Unassembled WGS sequence"/>
</dbReference>
<protein>
    <submittedName>
        <fullName evidence="2">Uncharacterized protein</fullName>
    </submittedName>
</protein>
<accession>A0A1A9VJB3</accession>
<name>A0A1A9VJB3_GLOAU</name>
<keyword evidence="3" id="KW-1185">Reference proteome</keyword>
<evidence type="ECO:0000313" key="2">
    <source>
        <dbReference type="EnsemblMetazoa" id="GAUT039252-PA"/>
    </source>
</evidence>
<feature type="transmembrane region" description="Helical" evidence="1">
    <location>
        <begin position="83"/>
        <end position="101"/>
    </location>
</feature>
<sequence length="124" mass="13552">MPDGKISRFVLLLTASIKNNGDKQIHMQLYGKEELGKTNCFKTTIKLMCSLRLTIEISGQAIIIESLNRISEKNVKKSSAIEYVRHGVVVACLAFGLSALMTNSMTAFVRQNGEGTNEGSAEAK</sequence>
<keyword evidence="1" id="KW-0472">Membrane</keyword>
<proteinExistence type="predicted"/>
<keyword evidence="1" id="KW-0812">Transmembrane</keyword>
<keyword evidence="1" id="KW-1133">Transmembrane helix</keyword>
<reference evidence="2" key="1">
    <citation type="submission" date="2020-05" db="UniProtKB">
        <authorList>
            <consortium name="EnsemblMetazoa"/>
        </authorList>
    </citation>
    <scope>IDENTIFICATION</scope>
    <source>
        <strain evidence="2">TTRI</strain>
    </source>
</reference>
<dbReference type="VEuPathDB" id="VectorBase:GAUT039252"/>
<organism evidence="2 3">
    <name type="scientific">Glossina austeni</name>
    <name type="common">Savannah tsetse fly</name>
    <dbReference type="NCBI Taxonomy" id="7395"/>
    <lineage>
        <taxon>Eukaryota</taxon>
        <taxon>Metazoa</taxon>
        <taxon>Ecdysozoa</taxon>
        <taxon>Arthropoda</taxon>
        <taxon>Hexapoda</taxon>
        <taxon>Insecta</taxon>
        <taxon>Pterygota</taxon>
        <taxon>Neoptera</taxon>
        <taxon>Endopterygota</taxon>
        <taxon>Diptera</taxon>
        <taxon>Brachycera</taxon>
        <taxon>Muscomorpha</taxon>
        <taxon>Hippoboscoidea</taxon>
        <taxon>Glossinidae</taxon>
        <taxon>Glossina</taxon>
    </lineage>
</organism>
<dbReference type="AlphaFoldDB" id="A0A1A9VJB3"/>
<evidence type="ECO:0000313" key="3">
    <source>
        <dbReference type="Proteomes" id="UP000078200"/>
    </source>
</evidence>
<evidence type="ECO:0000256" key="1">
    <source>
        <dbReference type="SAM" id="Phobius"/>
    </source>
</evidence>